<evidence type="ECO:0000313" key="14">
    <source>
        <dbReference type="Proteomes" id="UP000199026"/>
    </source>
</evidence>
<protein>
    <submittedName>
        <fullName evidence="13">Cytochrome c</fullName>
    </submittedName>
</protein>
<evidence type="ECO:0000256" key="8">
    <source>
        <dbReference type="ARBA" id="ARBA00022989"/>
    </source>
</evidence>
<dbReference type="InterPro" id="IPR036909">
    <property type="entry name" value="Cyt_c-like_dom_sf"/>
</dbReference>
<dbReference type="GO" id="GO:0020037">
    <property type="term" value="F:heme binding"/>
    <property type="evidence" value="ECO:0007669"/>
    <property type="project" value="InterPro"/>
</dbReference>
<keyword evidence="5" id="KW-0812">Transmembrane</keyword>
<dbReference type="RefSeq" id="WP_089892556.1">
    <property type="nucleotide sequence ID" value="NZ_CALJFH010000027.1"/>
</dbReference>
<dbReference type="GO" id="GO:0046872">
    <property type="term" value="F:metal ion binding"/>
    <property type="evidence" value="ECO:0007669"/>
    <property type="project" value="UniProtKB-KW"/>
</dbReference>
<evidence type="ECO:0000256" key="9">
    <source>
        <dbReference type="ARBA" id="ARBA00023004"/>
    </source>
</evidence>
<sequence>MFDTMTSTKILGAVCGALLLFLFAKWGADALYTVGGGHGAHGEEHVAGYLIEVEESAEAEVEEEGPDFATIMASADVASGAKIFKKCSACHKVEKGANATGPYLHGVVGRAIDSAEGFGYSEALLQVGDAWTPENLYKFLENPKKAAPGTSMSFSGLKKSSDRADVIAYLDSLDD</sequence>
<keyword evidence="4 11" id="KW-0349">Heme</keyword>
<organism evidence="13 14">
    <name type="scientific">Lentibacter algarum</name>
    <dbReference type="NCBI Taxonomy" id="576131"/>
    <lineage>
        <taxon>Bacteria</taxon>
        <taxon>Pseudomonadati</taxon>
        <taxon>Pseudomonadota</taxon>
        <taxon>Alphaproteobacteria</taxon>
        <taxon>Rhodobacterales</taxon>
        <taxon>Roseobacteraceae</taxon>
        <taxon>Lentibacter</taxon>
    </lineage>
</organism>
<keyword evidence="7" id="KW-0249">Electron transport</keyword>
<evidence type="ECO:0000256" key="7">
    <source>
        <dbReference type="ARBA" id="ARBA00022982"/>
    </source>
</evidence>
<dbReference type="AlphaFoldDB" id="A0A1H3M3N9"/>
<reference evidence="13 14" key="1">
    <citation type="submission" date="2016-10" db="EMBL/GenBank/DDBJ databases">
        <authorList>
            <person name="de Groot N.N."/>
        </authorList>
    </citation>
    <scope>NUCLEOTIDE SEQUENCE [LARGE SCALE GENOMIC DNA]</scope>
    <source>
        <strain evidence="13 14">DSM 24677</strain>
    </source>
</reference>
<evidence type="ECO:0000256" key="5">
    <source>
        <dbReference type="ARBA" id="ARBA00022692"/>
    </source>
</evidence>
<dbReference type="Gene3D" id="1.10.760.10">
    <property type="entry name" value="Cytochrome c-like domain"/>
    <property type="match status" value="1"/>
</dbReference>
<dbReference type="STRING" id="576131.SAMN05444486_103337"/>
<evidence type="ECO:0000256" key="1">
    <source>
        <dbReference type="ARBA" id="ARBA00004162"/>
    </source>
</evidence>
<dbReference type="GO" id="GO:0005886">
    <property type="term" value="C:plasma membrane"/>
    <property type="evidence" value="ECO:0007669"/>
    <property type="project" value="UniProtKB-SubCell"/>
</dbReference>
<dbReference type="PANTHER" id="PTHR11961">
    <property type="entry name" value="CYTOCHROME C"/>
    <property type="match status" value="1"/>
</dbReference>
<keyword evidence="9 11" id="KW-0408">Iron</keyword>
<feature type="domain" description="Cytochrome c" evidence="12">
    <location>
        <begin position="75"/>
        <end position="174"/>
    </location>
</feature>
<comment type="subcellular location">
    <subcellularLocation>
        <location evidence="1">Cell membrane</location>
        <topology evidence="1">Single-pass membrane protein</topology>
    </subcellularLocation>
</comment>
<dbReference type="GeneID" id="78125287"/>
<evidence type="ECO:0000256" key="6">
    <source>
        <dbReference type="ARBA" id="ARBA00022723"/>
    </source>
</evidence>
<dbReference type="EMBL" id="FNPR01000003">
    <property type="protein sequence ID" value="SDY70839.1"/>
    <property type="molecule type" value="Genomic_DNA"/>
</dbReference>
<evidence type="ECO:0000256" key="11">
    <source>
        <dbReference type="PROSITE-ProRule" id="PRU00433"/>
    </source>
</evidence>
<evidence type="ECO:0000256" key="2">
    <source>
        <dbReference type="ARBA" id="ARBA00022448"/>
    </source>
</evidence>
<dbReference type="OrthoDB" id="9805828at2"/>
<dbReference type="SUPFAM" id="SSF46626">
    <property type="entry name" value="Cytochrome c"/>
    <property type="match status" value="1"/>
</dbReference>
<dbReference type="PROSITE" id="PS51007">
    <property type="entry name" value="CYTC"/>
    <property type="match status" value="1"/>
</dbReference>
<dbReference type="Pfam" id="PF00034">
    <property type="entry name" value="Cytochrom_C"/>
    <property type="match status" value="1"/>
</dbReference>
<accession>A0A1H3M3N9</accession>
<dbReference type="PRINTS" id="PR00604">
    <property type="entry name" value="CYTCHRMECIAB"/>
</dbReference>
<dbReference type="FunFam" id="1.10.760.10:FF:000026">
    <property type="entry name" value="Cytochrome C, membrane-bound"/>
    <property type="match status" value="1"/>
</dbReference>
<proteinExistence type="predicted"/>
<dbReference type="InterPro" id="IPR009056">
    <property type="entry name" value="Cyt_c-like_dom"/>
</dbReference>
<gene>
    <name evidence="13" type="ORF">SAMN05444486_103337</name>
</gene>
<keyword evidence="8" id="KW-1133">Transmembrane helix</keyword>
<dbReference type="GO" id="GO:0009055">
    <property type="term" value="F:electron transfer activity"/>
    <property type="evidence" value="ECO:0007669"/>
    <property type="project" value="InterPro"/>
</dbReference>
<name>A0A1H3M3N9_9RHOB</name>
<evidence type="ECO:0000259" key="12">
    <source>
        <dbReference type="PROSITE" id="PS51007"/>
    </source>
</evidence>
<keyword evidence="6 11" id="KW-0479">Metal-binding</keyword>
<evidence type="ECO:0000313" key="13">
    <source>
        <dbReference type="EMBL" id="SDY70839.1"/>
    </source>
</evidence>
<keyword evidence="10" id="KW-0472">Membrane</keyword>
<keyword evidence="3" id="KW-1003">Cell membrane</keyword>
<dbReference type="InterPro" id="IPR002327">
    <property type="entry name" value="Cyt_c_1A/1B"/>
</dbReference>
<keyword evidence="14" id="KW-1185">Reference proteome</keyword>
<evidence type="ECO:0000256" key="10">
    <source>
        <dbReference type="ARBA" id="ARBA00023136"/>
    </source>
</evidence>
<dbReference type="Proteomes" id="UP000199026">
    <property type="component" value="Unassembled WGS sequence"/>
</dbReference>
<evidence type="ECO:0000256" key="4">
    <source>
        <dbReference type="ARBA" id="ARBA00022617"/>
    </source>
</evidence>
<evidence type="ECO:0000256" key="3">
    <source>
        <dbReference type="ARBA" id="ARBA00022475"/>
    </source>
</evidence>
<keyword evidence="2" id="KW-0813">Transport</keyword>